<gene>
    <name evidence="2" type="ORF">CLV43_118122</name>
</gene>
<dbReference type="Proteomes" id="UP000239494">
    <property type="component" value="Unassembled WGS sequence"/>
</dbReference>
<evidence type="ECO:0000313" key="3">
    <source>
        <dbReference type="Proteomes" id="UP000239494"/>
    </source>
</evidence>
<dbReference type="SUPFAM" id="SSF54427">
    <property type="entry name" value="NTF2-like"/>
    <property type="match status" value="1"/>
</dbReference>
<sequence>MTTDEHRRPRARWVLPTAVLVAAASVAGGFLARDLYQRPASPGASGTAPSTSSTSSSVPRSNQPGDPAVTLSVDASFHPDGTRVKEVLQRYFDAINSRDFQTWRTVVTKDFSRPFTEAKWQRDYDSTTDGTVMVQRIEAASTDRLRVMISFISVQDPTKAPVELPEDCIRWHVVYPLRNEDDSLRVDTGPEGYTPQFEAC</sequence>
<feature type="compositionally biased region" description="Low complexity" evidence="1">
    <location>
        <begin position="39"/>
        <end position="57"/>
    </location>
</feature>
<dbReference type="EMBL" id="PVTF01000018">
    <property type="protein sequence ID" value="PRY34094.1"/>
    <property type="molecule type" value="Genomic_DNA"/>
</dbReference>
<comment type="caution">
    <text evidence="2">The sequence shown here is derived from an EMBL/GenBank/DDBJ whole genome shotgun (WGS) entry which is preliminary data.</text>
</comment>
<reference evidence="2 3" key="1">
    <citation type="submission" date="2018-03" db="EMBL/GenBank/DDBJ databases">
        <title>Genomic Encyclopedia of Archaeal and Bacterial Type Strains, Phase II (KMG-II): from individual species to whole genera.</title>
        <authorList>
            <person name="Goeker M."/>
        </authorList>
    </citation>
    <scope>NUCLEOTIDE SEQUENCE [LARGE SCALE GENOMIC DNA]</scope>
    <source>
        <strain evidence="2 3">DSM 44720</strain>
    </source>
</reference>
<feature type="region of interest" description="Disordered" evidence="1">
    <location>
        <begin position="39"/>
        <end position="75"/>
    </location>
</feature>
<protein>
    <submittedName>
        <fullName evidence="2">Uncharacterized protein</fullName>
    </submittedName>
</protein>
<name>A0A2T0SL12_9PSEU</name>
<organism evidence="2 3">
    <name type="scientific">Umezawaea tangerina</name>
    <dbReference type="NCBI Taxonomy" id="84725"/>
    <lineage>
        <taxon>Bacteria</taxon>
        <taxon>Bacillati</taxon>
        <taxon>Actinomycetota</taxon>
        <taxon>Actinomycetes</taxon>
        <taxon>Pseudonocardiales</taxon>
        <taxon>Pseudonocardiaceae</taxon>
        <taxon>Umezawaea</taxon>
    </lineage>
</organism>
<evidence type="ECO:0000256" key="1">
    <source>
        <dbReference type="SAM" id="MobiDB-lite"/>
    </source>
</evidence>
<dbReference type="RefSeq" id="WP_106195632.1">
    <property type="nucleotide sequence ID" value="NZ_PVTF01000018.1"/>
</dbReference>
<keyword evidence="3" id="KW-1185">Reference proteome</keyword>
<dbReference type="InterPro" id="IPR032710">
    <property type="entry name" value="NTF2-like_dom_sf"/>
</dbReference>
<accession>A0A2T0SL12</accession>
<evidence type="ECO:0000313" key="2">
    <source>
        <dbReference type="EMBL" id="PRY34094.1"/>
    </source>
</evidence>
<dbReference type="OrthoDB" id="5181866at2"/>
<dbReference type="AlphaFoldDB" id="A0A2T0SL12"/>
<proteinExistence type="predicted"/>